<dbReference type="PROSITE" id="PS50893">
    <property type="entry name" value="ABC_TRANSPORTER_2"/>
    <property type="match status" value="1"/>
</dbReference>
<dbReference type="SMART" id="SM00382">
    <property type="entry name" value="AAA"/>
    <property type="match status" value="1"/>
</dbReference>
<dbReference type="GO" id="GO:0016887">
    <property type="term" value="F:ATP hydrolysis activity"/>
    <property type="evidence" value="ECO:0007669"/>
    <property type="project" value="InterPro"/>
</dbReference>
<evidence type="ECO:0000256" key="9">
    <source>
        <dbReference type="SAM" id="Phobius"/>
    </source>
</evidence>
<dbReference type="Proteomes" id="UP001472866">
    <property type="component" value="Chromosome 11"/>
</dbReference>
<keyword evidence="5" id="KW-0067">ATP-binding</keyword>
<protein>
    <submittedName>
        <fullName evidence="11">ABC transporter</fullName>
    </submittedName>
</protein>
<dbReference type="EMBL" id="CP151511">
    <property type="protein sequence ID" value="WZN65032.1"/>
    <property type="molecule type" value="Genomic_DNA"/>
</dbReference>
<dbReference type="PANTHER" id="PTHR48041:SF91">
    <property type="entry name" value="ABC TRANSPORTER G FAMILY MEMBER 28"/>
    <property type="match status" value="1"/>
</dbReference>
<feature type="transmembrane region" description="Helical" evidence="9">
    <location>
        <begin position="967"/>
        <end position="991"/>
    </location>
</feature>
<name>A0AAX4PF58_9CHLO</name>
<keyword evidence="2" id="KW-0813">Transport</keyword>
<dbReference type="PROSITE" id="PS00211">
    <property type="entry name" value="ABC_TRANSPORTER_1"/>
    <property type="match status" value="1"/>
</dbReference>
<feature type="transmembrane region" description="Helical" evidence="9">
    <location>
        <begin position="936"/>
        <end position="955"/>
    </location>
</feature>
<feature type="region of interest" description="Disordered" evidence="8">
    <location>
        <begin position="746"/>
        <end position="772"/>
    </location>
</feature>
<keyword evidence="7 9" id="KW-0472">Membrane</keyword>
<organism evidence="11 12">
    <name type="scientific">Chloropicon roscoffensis</name>
    <dbReference type="NCBI Taxonomy" id="1461544"/>
    <lineage>
        <taxon>Eukaryota</taxon>
        <taxon>Viridiplantae</taxon>
        <taxon>Chlorophyta</taxon>
        <taxon>Chloropicophyceae</taxon>
        <taxon>Chloropicales</taxon>
        <taxon>Chloropicaceae</taxon>
        <taxon>Chloropicon</taxon>
    </lineage>
</organism>
<proteinExistence type="predicted"/>
<evidence type="ECO:0000256" key="8">
    <source>
        <dbReference type="SAM" id="MobiDB-lite"/>
    </source>
</evidence>
<accession>A0AAX4PF58</accession>
<dbReference type="AlphaFoldDB" id="A0AAX4PF58"/>
<feature type="transmembrane region" description="Helical" evidence="9">
    <location>
        <begin position="1148"/>
        <end position="1165"/>
    </location>
</feature>
<evidence type="ECO:0000256" key="1">
    <source>
        <dbReference type="ARBA" id="ARBA00004141"/>
    </source>
</evidence>
<feature type="transmembrane region" description="Helical" evidence="9">
    <location>
        <begin position="1023"/>
        <end position="1040"/>
    </location>
</feature>
<dbReference type="InterPro" id="IPR003593">
    <property type="entry name" value="AAA+_ATPase"/>
</dbReference>
<dbReference type="InterPro" id="IPR003439">
    <property type="entry name" value="ABC_transporter-like_ATP-bd"/>
</dbReference>
<evidence type="ECO:0000256" key="3">
    <source>
        <dbReference type="ARBA" id="ARBA00022692"/>
    </source>
</evidence>
<reference evidence="11 12" key="1">
    <citation type="submission" date="2024-03" db="EMBL/GenBank/DDBJ databases">
        <title>Complete genome sequence of the green alga Chloropicon roscoffensis RCC1871.</title>
        <authorList>
            <person name="Lemieux C."/>
            <person name="Pombert J.-F."/>
            <person name="Otis C."/>
            <person name="Turmel M."/>
        </authorList>
    </citation>
    <scope>NUCLEOTIDE SEQUENCE [LARGE SCALE GENOMIC DNA]</scope>
    <source>
        <strain evidence="11 12">RCC1871</strain>
    </source>
</reference>
<evidence type="ECO:0000256" key="4">
    <source>
        <dbReference type="ARBA" id="ARBA00022741"/>
    </source>
</evidence>
<dbReference type="Pfam" id="PF19055">
    <property type="entry name" value="ABC2_membrane_7"/>
    <property type="match status" value="2"/>
</dbReference>
<dbReference type="GO" id="GO:0016020">
    <property type="term" value="C:membrane"/>
    <property type="evidence" value="ECO:0007669"/>
    <property type="project" value="UniProtKB-SubCell"/>
</dbReference>
<evidence type="ECO:0000256" key="5">
    <source>
        <dbReference type="ARBA" id="ARBA00022840"/>
    </source>
</evidence>
<evidence type="ECO:0000259" key="10">
    <source>
        <dbReference type="PROSITE" id="PS50893"/>
    </source>
</evidence>
<keyword evidence="4" id="KW-0547">Nucleotide-binding</keyword>
<evidence type="ECO:0000256" key="2">
    <source>
        <dbReference type="ARBA" id="ARBA00022448"/>
    </source>
</evidence>
<sequence>MLPGSQAQVDLGAVLKQVAPQDSLGAVCKDERFKVVLKSICEPDGEANAAIRAASDATLAREALTLERAMELRGDVFYGEGSKPEVREVGQGERCGVIVQNTQVVPTADLRLRSSEGNLQGVPNDFVLSGMEMLTEDVAQFITSLRDVAEEGMDEKIGKTETLPAAVTVFSASEVVCGAGLQCMISEGDVEGVSGADDEVPGTEQIYGTCTKCKFGSYCPVGVMNDESGVFRFNPAQANQCPQGYFCPDPSTIKDCPAGLFCPSGSARPLGCNDLRFDMKRWGNTFSAGLDGNFCPPNSREPWQLCPGGHYCPNASIALECPDGYYCPVMSSEPRKCPLLSYCPSNSDSPSISWIALVGTVSVALVMYGTSFLIIWRNKTSEEKDHGEEEIAAFNEKITKTICEIVLPTFNAREISDVFKMGNLSLVSDPLRLNIKDLTVTFKGRTILDKVSLSVPRGSLNAIFGPSGAGKTTLIKSMLGKLSYNLDISGKVSFTKCTSNKEIMVYNSSRGCFGKTLDFFETSKARKKVIQTKVGYVPQDNVVYPNLTVRENILFSVKLRNKFVKDRKALTDQILNLLGLFSIRNSIVGTPEKGGISGGECRRVSIGLELAGCPLCLVLDEPTTGLDAVSADRVLKCLNFLTGSGMTIIASIHQPKSSIFHLFSQTHVLMKGGFVVYTGPKNHVTRYFAHLGFVMPELENPADFIIDIVSGLVNCKTNASFTTSELPGMWRDNKGILEAFARSPSFARMKSDSQSSPDSERDPKMQTDAAQVDEDTTLLLDAALPDLQKELNRNQELNSGKAIYNLTVGELKDQVIQICSACFHLEHFGSVGECARHIADRIRSCLSPEFEVSPALQGAASPNREDGPYSRLSSLLSFKSTRHLMASLSFKSVRSFHKDQAPKAEEKGQVVRHLKRQFKLTYVLLNKDVLGWVRSLGLKTVDLVITAIFAIILGFNQGQGFMEVKDILYMSMLINLYVGMLSVVVAINLTLERLKSSEREAGGGISTALVFTSSKLADLTDHVLRPTVFSILFYFISLPRMSFGTFYAVVLGVSLSCSGLGDFIAVIFPENLATVAGLIIAFAFGGILNGYSPPLSDLPSEWIVFPSYARWGVEALCLAEFREYNDWKTETGMMHIGYSFDDWKWCLTFLYVSAVVLRICTYPLFRKKALS</sequence>
<keyword evidence="6 9" id="KW-1133">Transmembrane helix</keyword>
<feature type="transmembrane region" description="Helical" evidence="9">
    <location>
        <begin position="1075"/>
        <end position="1092"/>
    </location>
</feature>
<comment type="subcellular location">
    <subcellularLocation>
        <location evidence="1">Membrane</location>
        <topology evidence="1">Multi-pass membrane protein</topology>
    </subcellularLocation>
</comment>
<feature type="domain" description="ABC transporter" evidence="10">
    <location>
        <begin position="433"/>
        <end position="696"/>
    </location>
</feature>
<evidence type="ECO:0000256" key="6">
    <source>
        <dbReference type="ARBA" id="ARBA00022989"/>
    </source>
</evidence>
<keyword evidence="12" id="KW-1185">Reference proteome</keyword>
<gene>
    <name evidence="11" type="ORF">HKI87_11g65890</name>
</gene>
<dbReference type="PANTHER" id="PTHR48041">
    <property type="entry name" value="ABC TRANSPORTER G FAMILY MEMBER 28"/>
    <property type="match status" value="1"/>
</dbReference>
<feature type="transmembrane region" description="Helical" evidence="9">
    <location>
        <begin position="352"/>
        <end position="376"/>
    </location>
</feature>
<dbReference type="InterPro" id="IPR050352">
    <property type="entry name" value="ABCG_transporters"/>
</dbReference>
<keyword evidence="3 9" id="KW-0812">Transmembrane</keyword>
<evidence type="ECO:0000313" key="11">
    <source>
        <dbReference type="EMBL" id="WZN65032.1"/>
    </source>
</evidence>
<dbReference type="InterPro" id="IPR027417">
    <property type="entry name" value="P-loop_NTPase"/>
</dbReference>
<dbReference type="InterPro" id="IPR017871">
    <property type="entry name" value="ABC_transporter-like_CS"/>
</dbReference>
<dbReference type="Gene3D" id="3.40.50.300">
    <property type="entry name" value="P-loop containing nucleotide triphosphate hydrolases"/>
    <property type="match status" value="1"/>
</dbReference>
<dbReference type="Pfam" id="PF00005">
    <property type="entry name" value="ABC_tran"/>
    <property type="match status" value="1"/>
</dbReference>
<dbReference type="GO" id="GO:0140359">
    <property type="term" value="F:ABC-type transporter activity"/>
    <property type="evidence" value="ECO:0007669"/>
    <property type="project" value="InterPro"/>
</dbReference>
<dbReference type="GO" id="GO:0005524">
    <property type="term" value="F:ATP binding"/>
    <property type="evidence" value="ECO:0007669"/>
    <property type="project" value="UniProtKB-KW"/>
</dbReference>
<evidence type="ECO:0000313" key="12">
    <source>
        <dbReference type="Proteomes" id="UP001472866"/>
    </source>
</evidence>
<dbReference type="SUPFAM" id="SSF52540">
    <property type="entry name" value="P-loop containing nucleoside triphosphate hydrolases"/>
    <property type="match status" value="1"/>
</dbReference>
<evidence type="ECO:0000256" key="7">
    <source>
        <dbReference type="ARBA" id="ARBA00023136"/>
    </source>
</evidence>
<dbReference type="InterPro" id="IPR043926">
    <property type="entry name" value="ABCG_dom"/>
</dbReference>